<keyword evidence="1" id="KW-0482">Metalloprotease</keyword>
<comment type="similarity">
    <text evidence="1">Belongs to the peptidase M81 family.</text>
</comment>
<dbReference type="Pfam" id="PF07171">
    <property type="entry name" value="MlrC_C"/>
    <property type="match status" value="1"/>
</dbReference>
<dbReference type="Proteomes" id="UP001060336">
    <property type="component" value="Chromosome"/>
</dbReference>
<feature type="domain" description="Microcystin LR degradation protein MlrC C-terminal" evidence="2">
    <location>
        <begin position="307"/>
        <end position="484"/>
    </location>
</feature>
<dbReference type="InterPro" id="IPR010799">
    <property type="entry name" value="MlrC_C"/>
</dbReference>
<sequence length="500" mass="52261">MARIIIGGFQHETNTFAPSKATLEAFTSPGSWPALVTGAPLFDAVKGINISVAGFIGEARRLGHELVPTSWAAASPSAHVTDEAFEHIAGLIVAGVKAALPADALYLCLHGAMVTESFEDGEGELIRRIREVTGPDLPILASLDLHANVTPEMVARADGLDAYRTYPHIDMAETGARVARTLDARLKSGSSKPARAFEQIPFLMPLVRQCTMAEPAGRLYGMIPAIEAEHNVTLAFATGFPAADIYHCGASVFAYGEDDVCVKLAVKQLVDAINAVEAEFAAQLPDPDTAVREAMRIAATADKPVVIADVQDNSGGGGDSDTTGLLRALISNGAEGAAIGLIVDPAAAEAAHAAGVGAEITLGLGGKSKVPGDAPYDGTFRVEALSDGQFTATGPFYSGSHMRLGLSARLSIGGVQIVVGSRKVQMADRMMYRFLGIEPEAMKILGNKSSVHYRADFAPIAAEIIECAAPGPVLADPGALPWKHLRPGLRVRPLGEPFGG</sequence>
<keyword evidence="1" id="KW-0479">Metal-binding</keyword>
<evidence type="ECO:0000313" key="5">
    <source>
        <dbReference type="Proteomes" id="UP001060336"/>
    </source>
</evidence>
<dbReference type="GO" id="GO:0008237">
    <property type="term" value="F:metallopeptidase activity"/>
    <property type="evidence" value="ECO:0007669"/>
    <property type="project" value="UniProtKB-KW"/>
</dbReference>
<dbReference type="PIRSF" id="PIRSF012702">
    <property type="entry name" value="UCP012702"/>
    <property type="match status" value="1"/>
</dbReference>
<dbReference type="RefSeq" id="WP_257769095.1">
    <property type="nucleotide sequence ID" value="NZ_CP102480.1"/>
</dbReference>
<dbReference type="AlphaFoldDB" id="A0A9J7AX96"/>
<reference evidence="4" key="1">
    <citation type="submission" date="2022-08" db="EMBL/GenBank/DDBJ databases">
        <title>Nisaea acidiphila sp. nov., isolated from a marine algal debris and emended description of the genus Nisaea Urios et al. 2008.</title>
        <authorList>
            <person name="Kwon K."/>
        </authorList>
    </citation>
    <scope>NUCLEOTIDE SEQUENCE</scope>
    <source>
        <strain evidence="4">MEBiC11861</strain>
    </source>
</reference>
<dbReference type="GO" id="GO:0046872">
    <property type="term" value="F:metal ion binding"/>
    <property type="evidence" value="ECO:0007669"/>
    <property type="project" value="UniProtKB-KW"/>
</dbReference>
<dbReference type="Pfam" id="PF07364">
    <property type="entry name" value="DUF1485"/>
    <property type="match status" value="1"/>
</dbReference>
<accession>A0A9J7AX96</accession>
<evidence type="ECO:0000256" key="1">
    <source>
        <dbReference type="PIRNR" id="PIRNR012702"/>
    </source>
</evidence>
<keyword evidence="5" id="KW-1185">Reference proteome</keyword>
<comment type="function">
    <text evidence="1">Involved in peptidolytic degradation of cyclic heptapeptide hepatotoxin microcystin (MC).</text>
</comment>
<dbReference type="InterPro" id="IPR009197">
    <property type="entry name" value="MlrC"/>
</dbReference>
<keyword evidence="1" id="KW-0378">Hydrolase</keyword>
<dbReference type="InterPro" id="IPR015995">
    <property type="entry name" value="MlrC_N"/>
</dbReference>
<evidence type="ECO:0000259" key="3">
    <source>
        <dbReference type="Pfam" id="PF07364"/>
    </source>
</evidence>
<name>A0A9J7AX96_9PROT</name>
<dbReference type="GO" id="GO:0006508">
    <property type="term" value="P:proteolysis"/>
    <property type="evidence" value="ECO:0007669"/>
    <property type="project" value="UniProtKB-KW"/>
</dbReference>
<comment type="cofactor">
    <cofactor evidence="1">
        <name>Zn(2+)</name>
        <dbReference type="ChEBI" id="CHEBI:29105"/>
    </cofactor>
    <text evidence="1">Binds 1 zinc ion per subunit.</text>
</comment>
<feature type="domain" description="Microcystin LR degradation protein MlrC N-terminal" evidence="3">
    <location>
        <begin position="3"/>
        <end position="295"/>
    </location>
</feature>
<organism evidence="4 5">
    <name type="scientific">Nisaea acidiphila</name>
    <dbReference type="NCBI Taxonomy" id="1862145"/>
    <lineage>
        <taxon>Bacteria</taxon>
        <taxon>Pseudomonadati</taxon>
        <taxon>Pseudomonadota</taxon>
        <taxon>Alphaproteobacteria</taxon>
        <taxon>Rhodospirillales</taxon>
        <taxon>Thalassobaculaceae</taxon>
        <taxon>Nisaea</taxon>
    </lineage>
</organism>
<dbReference type="EMBL" id="CP102480">
    <property type="protein sequence ID" value="UUX50085.1"/>
    <property type="molecule type" value="Genomic_DNA"/>
</dbReference>
<protein>
    <recommendedName>
        <fullName evidence="1">Microcystinase C</fullName>
        <shortName evidence="1">MlrC</shortName>
    </recommendedName>
</protein>
<keyword evidence="1" id="KW-0645">Protease</keyword>
<evidence type="ECO:0000313" key="4">
    <source>
        <dbReference type="EMBL" id="UUX50085.1"/>
    </source>
</evidence>
<gene>
    <name evidence="4" type="ORF">NUH88_22205</name>
</gene>
<proteinExistence type="inferred from homology"/>
<dbReference type="KEGG" id="naci:NUH88_22205"/>
<evidence type="ECO:0000259" key="2">
    <source>
        <dbReference type="Pfam" id="PF07171"/>
    </source>
</evidence>